<organism evidence="2 3">
    <name type="scientific">Suillus fuscotomentosus</name>
    <dbReference type="NCBI Taxonomy" id="1912939"/>
    <lineage>
        <taxon>Eukaryota</taxon>
        <taxon>Fungi</taxon>
        <taxon>Dikarya</taxon>
        <taxon>Basidiomycota</taxon>
        <taxon>Agaricomycotina</taxon>
        <taxon>Agaricomycetes</taxon>
        <taxon>Agaricomycetidae</taxon>
        <taxon>Boletales</taxon>
        <taxon>Suillineae</taxon>
        <taxon>Suillaceae</taxon>
        <taxon>Suillus</taxon>
    </lineage>
</organism>
<dbReference type="RefSeq" id="XP_041229646.1">
    <property type="nucleotide sequence ID" value="XM_041366508.1"/>
</dbReference>
<comment type="caution">
    <text evidence="2">The sequence shown here is derived from an EMBL/GenBank/DDBJ whole genome shotgun (WGS) entry which is preliminary data.</text>
</comment>
<name>A0AAD4EDD1_9AGAM</name>
<accession>A0AAD4EDD1</accession>
<evidence type="ECO:0000313" key="3">
    <source>
        <dbReference type="Proteomes" id="UP001195769"/>
    </source>
</evidence>
<keyword evidence="3" id="KW-1185">Reference proteome</keyword>
<protein>
    <submittedName>
        <fullName evidence="2">Uncharacterized protein</fullName>
    </submittedName>
</protein>
<reference evidence="2" key="1">
    <citation type="journal article" date="2020" name="New Phytol.">
        <title>Comparative genomics reveals dynamic genome evolution in host specialist ectomycorrhizal fungi.</title>
        <authorList>
            <person name="Lofgren L.A."/>
            <person name="Nguyen N.H."/>
            <person name="Vilgalys R."/>
            <person name="Ruytinx J."/>
            <person name="Liao H.L."/>
            <person name="Branco S."/>
            <person name="Kuo A."/>
            <person name="LaButti K."/>
            <person name="Lipzen A."/>
            <person name="Andreopoulos W."/>
            <person name="Pangilinan J."/>
            <person name="Riley R."/>
            <person name="Hundley H."/>
            <person name="Na H."/>
            <person name="Barry K."/>
            <person name="Grigoriev I.V."/>
            <person name="Stajich J.E."/>
            <person name="Kennedy P.G."/>
        </authorList>
    </citation>
    <scope>NUCLEOTIDE SEQUENCE</scope>
    <source>
        <strain evidence="2">FC203</strain>
    </source>
</reference>
<sequence>MCSHIGKHILCASSNVPEEVVLKEQVGDMMPCGFCGRSGIPECTITIKVPVNGTPTWDTKCMFQHKFKYGFADSGSKNQPCRNIPVKCDLCHPALPPEPGKTSQKPQAIAVEAVWRYNMPNHVVHLHKEYIVPGRREGGVMLPPAVWKAMKLTDLEQSVVRILKDRWQSSFAAASELDKENMQASGSRGAKRPALESSGSLPSKHARTSVSRLQTALTSLN</sequence>
<feature type="compositionally biased region" description="Polar residues" evidence="1">
    <location>
        <begin position="208"/>
        <end position="221"/>
    </location>
</feature>
<dbReference type="EMBL" id="JABBWK010000011">
    <property type="protein sequence ID" value="KAG1904071.1"/>
    <property type="molecule type" value="Genomic_DNA"/>
</dbReference>
<gene>
    <name evidence="2" type="ORF">F5891DRAFT_1185022</name>
</gene>
<proteinExistence type="predicted"/>
<feature type="region of interest" description="Disordered" evidence="1">
    <location>
        <begin position="178"/>
        <end position="221"/>
    </location>
</feature>
<dbReference type="AlphaFoldDB" id="A0AAD4EDD1"/>
<evidence type="ECO:0000256" key="1">
    <source>
        <dbReference type="SAM" id="MobiDB-lite"/>
    </source>
</evidence>
<evidence type="ECO:0000313" key="2">
    <source>
        <dbReference type="EMBL" id="KAG1904071.1"/>
    </source>
</evidence>
<dbReference type="GeneID" id="64660806"/>
<dbReference type="Proteomes" id="UP001195769">
    <property type="component" value="Unassembled WGS sequence"/>
</dbReference>